<proteinExistence type="predicted"/>
<evidence type="ECO:0000256" key="4">
    <source>
        <dbReference type="ARBA" id="ARBA00023002"/>
    </source>
</evidence>
<dbReference type="CDD" id="cd02110">
    <property type="entry name" value="SO_family_Moco_dimer"/>
    <property type="match status" value="1"/>
</dbReference>
<evidence type="ECO:0000313" key="10">
    <source>
        <dbReference type="Proteomes" id="UP000215767"/>
    </source>
</evidence>
<dbReference type="InterPro" id="IPR036374">
    <property type="entry name" value="OxRdtase_Mopterin-bd_sf"/>
</dbReference>
<dbReference type="InterPro" id="IPR014756">
    <property type="entry name" value="Ig_E-set"/>
</dbReference>
<feature type="chain" id="PRO_5012492443" evidence="6">
    <location>
        <begin position="37"/>
        <end position="427"/>
    </location>
</feature>
<dbReference type="InterPro" id="IPR006311">
    <property type="entry name" value="TAT_signal"/>
</dbReference>
<dbReference type="InterPro" id="IPR000572">
    <property type="entry name" value="OxRdtase_Mopterin-bd_dom"/>
</dbReference>
<dbReference type="PANTHER" id="PTHR19372:SF7">
    <property type="entry name" value="SULFITE OXIDASE, MITOCHONDRIAL"/>
    <property type="match status" value="1"/>
</dbReference>
<keyword evidence="6" id="KW-0732">Signal</keyword>
<dbReference type="Gene3D" id="3.90.420.10">
    <property type="entry name" value="Oxidoreductase, molybdopterin-binding domain"/>
    <property type="match status" value="1"/>
</dbReference>
<evidence type="ECO:0000256" key="1">
    <source>
        <dbReference type="ARBA" id="ARBA00001924"/>
    </source>
</evidence>
<dbReference type="Gene3D" id="2.60.40.650">
    <property type="match status" value="1"/>
</dbReference>
<evidence type="ECO:0000256" key="6">
    <source>
        <dbReference type="SAM" id="SignalP"/>
    </source>
</evidence>
<keyword evidence="2" id="KW-0500">Molybdenum</keyword>
<dbReference type="GO" id="GO:0030151">
    <property type="term" value="F:molybdenum ion binding"/>
    <property type="evidence" value="ECO:0007669"/>
    <property type="project" value="InterPro"/>
</dbReference>
<feature type="domain" description="Oxidoreductase molybdopterin-binding" evidence="7">
    <location>
        <begin position="122"/>
        <end position="284"/>
    </location>
</feature>
<dbReference type="AlphaFoldDB" id="A0A261UYL2"/>
<evidence type="ECO:0000259" key="8">
    <source>
        <dbReference type="Pfam" id="PF03404"/>
    </source>
</evidence>
<dbReference type="RefSeq" id="WP_094840171.1">
    <property type="nucleotide sequence ID" value="NZ_NEVS01000001.1"/>
</dbReference>
<dbReference type="SUPFAM" id="SSF81296">
    <property type="entry name" value="E set domains"/>
    <property type="match status" value="1"/>
</dbReference>
<keyword evidence="4" id="KW-0560">Oxidoreductase</keyword>
<evidence type="ECO:0000256" key="2">
    <source>
        <dbReference type="ARBA" id="ARBA00022505"/>
    </source>
</evidence>
<accession>A0A261UYL2</accession>
<dbReference type="InterPro" id="IPR008335">
    <property type="entry name" value="Mopterin_OxRdtase_euk"/>
</dbReference>
<dbReference type="PRINTS" id="PR00407">
    <property type="entry name" value="EUMOPTERIN"/>
</dbReference>
<dbReference type="GO" id="GO:0020037">
    <property type="term" value="F:heme binding"/>
    <property type="evidence" value="ECO:0007669"/>
    <property type="project" value="TreeGrafter"/>
</dbReference>
<feature type="compositionally biased region" description="Low complexity" evidence="5">
    <location>
        <begin position="31"/>
        <end position="56"/>
    </location>
</feature>
<dbReference type="GO" id="GO:0043546">
    <property type="term" value="F:molybdopterin cofactor binding"/>
    <property type="evidence" value="ECO:0007669"/>
    <property type="project" value="TreeGrafter"/>
</dbReference>
<evidence type="ECO:0000259" key="7">
    <source>
        <dbReference type="Pfam" id="PF00174"/>
    </source>
</evidence>
<dbReference type="EMBL" id="NEVS01000001">
    <property type="protein sequence ID" value="OZI66974.1"/>
    <property type="molecule type" value="Genomic_DNA"/>
</dbReference>
<dbReference type="SUPFAM" id="SSF56524">
    <property type="entry name" value="Oxidoreductase molybdopterin-binding domain"/>
    <property type="match status" value="1"/>
</dbReference>
<dbReference type="Proteomes" id="UP000215767">
    <property type="component" value="Unassembled WGS sequence"/>
</dbReference>
<feature type="signal peptide" evidence="6">
    <location>
        <begin position="1"/>
        <end position="36"/>
    </location>
</feature>
<dbReference type="PROSITE" id="PS51318">
    <property type="entry name" value="TAT"/>
    <property type="match status" value="1"/>
</dbReference>
<keyword evidence="10" id="KW-1185">Reference proteome</keyword>
<dbReference type="OrthoDB" id="9795587at2"/>
<evidence type="ECO:0000313" key="9">
    <source>
        <dbReference type="EMBL" id="OZI66974.1"/>
    </source>
</evidence>
<dbReference type="PANTHER" id="PTHR19372">
    <property type="entry name" value="SULFITE REDUCTASE"/>
    <property type="match status" value="1"/>
</dbReference>
<dbReference type="GO" id="GO:0008482">
    <property type="term" value="F:sulfite oxidase activity"/>
    <property type="evidence" value="ECO:0007669"/>
    <property type="project" value="TreeGrafter"/>
</dbReference>
<dbReference type="Pfam" id="PF00174">
    <property type="entry name" value="Oxidored_molyb"/>
    <property type="match status" value="1"/>
</dbReference>
<keyword evidence="3" id="KW-0479">Metal-binding</keyword>
<comment type="caution">
    <text evidence="9">The sequence shown here is derived from an EMBL/GenBank/DDBJ whole genome shotgun (WGS) entry which is preliminary data.</text>
</comment>
<feature type="domain" description="Moybdenum cofactor oxidoreductase dimerisation" evidence="8">
    <location>
        <begin position="307"/>
        <end position="417"/>
    </location>
</feature>
<dbReference type="InterPro" id="IPR005066">
    <property type="entry name" value="MoCF_OxRdtse_dimer"/>
</dbReference>
<name>A0A261UYL2_9BORD</name>
<sequence>MNGSTLRNAGRRRLLAGSAGALATLGLGAAPGTARAQGGTAQAPSGAGPAHATPPTGAAPPSPASKPLPAYVAWKNADAVIVHSSNTIETKRTAFGDGVITPADQLYIRNNVSPPDASILKDRDAWTLGVDGVQTPREITVGELKTMGLVTIAAVLQCSGNGRKFFPHKPSGTPWNVGAAGCVMWSGVPVRQVVEAMGGVAGGARYMTGRGGEILPTGIDANTVMVERSVPLDAMQDALLAWEMNGEPLTLAHGGPLRLVVPGYSGVNNVKYIKRLAFTPEQTRAAIQDVRYRLAPVGAKETSQQPAVWQMDVKSWINGFESEGTLPPGPYVIRGVAFGGMDAVKSVDVSIDGGKTWRQAAFVGPDLGKYAWRQFALRVDLKPGDYVFMSRATDIKGNVQAEYRNENEAGYLNSSWRDHALNIKVSA</sequence>
<evidence type="ECO:0000256" key="5">
    <source>
        <dbReference type="SAM" id="MobiDB-lite"/>
    </source>
</evidence>
<organism evidence="9 10">
    <name type="scientific">Bordetella genomosp. 11</name>
    <dbReference type="NCBI Taxonomy" id="1416808"/>
    <lineage>
        <taxon>Bacteria</taxon>
        <taxon>Pseudomonadati</taxon>
        <taxon>Pseudomonadota</taxon>
        <taxon>Betaproteobacteria</taxon>
        <taxon>Burkholderiales</taxon>
        <taxon>Alcaligenaceae</taxon>
        <taxon>Bordetella</taxon>
    </lineage>
</organism>
<comment type="cofactor">
    <cofactor evidence="1">
        <name>Mo-molybdopterin</name>
        <dbReference type="ChEBI" id="CHEBI:71302"/>
    </cofactor>
</comment>
<dbReference type="GO" id="GO:0006790">
    <property type="term" value="P:sulfur compound metabolic process"/>
    <property type="evidence" value="ECO:0007669"/>
    <property type="project" value="TreeGrafter"/>
</dbReference>
<evidence type="ECO:0000256" key="3">
    <source>
        <dbReference type="ARBA" id="ARBA00022723"/>
    </source>
</evidence>
<feature type="region of interest" description="Disordered" evidence="5">
    <location>
        <begin position="31"/>
        <end position="65"/>
    </location>
</feature>
<protein>
    <submittedName>
        <fullName evidence="9">Sulfite oxidase</fullName>
    </submittedName>
</protein>
<dbReference type="Pfam" id="PF03404">
    <property type="entry name" value="Mo-co_dimer"/>
    <property type="match status" value="1"/>
</dbReference>
<reference evidence="10" key="1">
    <citation type="submission" date="2017-05" db="EMBL/GenBank/DDBJ databases">
        <title>Complete and WGS of Bordetella genogroups.</title>
        <authorList>
            <person name="Spilker T."/>
            <person name="Lipuma J."/>
        </authorList>
    </citation>
    <scope>NUCLEOTIDE SEQUENCE [LARGE SCALE GENOMIC DNA]</scope>
    <source>
        <strain evidence="10">AU8856</strain>
    </source>
</reference>
<gene>
    <name evidence="9" type="ORF">CAL28_04495</name>
</gene>